<dbReference type="InterPro" id="IPR011659">
    <property type="entry name" value="WD40"/>
</dbReference>
<dbReference type="GeneID" id="56039499"/>
<keyword evidence="2" id="KW-0720">Serine protease</keyword>
<dbReference type="Pfam" id="PF00326">
    <property type="entry name" value="Peptidase_S9"/>
    <property type="match status" value="1"/>
</dbReference>
<dbReference type="SUPFAM" id="SSF82171">
    <property type="entry name" value="DPP6 N-terminal domain-like"/>
    <property type="match status" value="1"/>
</dbReference>
<dbReference type="InterPro" id="IPR001375">
    <property type="entry name" value="Peptidase_S9_cat"/>
</dbReference>
<evidence type="ECO:0000259" key="4">
    <source>
        <dbReference type="Pfam" id="PF00326"/>
    </source>
</evidence>
<dbReference type="Proteomes" id="UP000509626">
    <property type="component" value="Chromosome"/>
</dbReference>
<evidence type="ECO:0000256" key="2">
    <source>
        <dbReference type="ARBA" id="ARBA00022825"/>
    </source>
</evidence>
<dbReference type="SUPFAM" id="SSF53474">
    <property type="entry name" value="alpha/beta-Hydrolases"/>
    <property type="match status" value="1"/>
</dbReference>
<keyword evidence="6" id="KW-1185">Reference proteome</keyword>
<protein>
    <submittedName>
        <fullName evidence="5">S9 family peptidase</fullName>
    </submittedName>
</protein>
<accession>A0A7D5LDT8</accession>
<dbReference type="GO" id="GO:0004252">
    <property type="term" value="F:serine-type endopeptidase activity"/>
    <property type="evidence" value="ECO:0007669"/>
    <property type="project" value="TreeGrafter"/>
</dbReference>
<evidence type="ECO:0000256" key="3">
    <source>
        <dbReference type="SAM" id="MobiDB-lite"/>
    </source>
</evidence>
<dbReference type="Pfam" id="PF07676">
    <property type="entry name" value="PD40"/>
    <property type="match status" value="1"/>
</dbReference>
<name>A0A7D5LDT8_9EURY</name>
<evidence type="ECO:0000313" key="5">
    <source>
        <dbReference type="EMBL" id="QLG63615.1"/>
    </source>
</evidence>
<dbReference type="RefSeq" id="WP_179270199.1">
    <property type="nucleotide sequence ID" value="NZ_CP058579.1"/>
</dbReference>
<evidence type="ECO:0000256" key="1">
    <source>
        <dbReference type="ARBA" id="ARBA00022801"/>
    </source>
</evidence>
<gene>
    <name evidence="5" type="ORF">HUG12_18530</name>
</gene>
<dbReference type="AlphaFoldDB" id="A0A7D5LDT8"/>
<dbReference type="GO" id="GO:0006508">
    <property type="term" value="P:proteolysis"/>
    <property type="evidence" value="ECO:0007669"/>
    <property type="project" value="InterPro"/>
</dbReference>
<proteinExistence type="predicted"/>
<dbReference type="OrthoDB" id="25019at2157"/>
<dbReference type="EMBL" id="CP058579">
    <property type="protein sequence ID" value="QLG63615.1"/>
    <property type="molecule type" value="Genomic_DNA"/>
</dbReference>
<dbReference type="InterPro" id="IPR029058">
    <property type="entry name" value="AB_hydrolase_fold"/>
</dbReference>
<dbReference type="Gene3D" id="3.40.50.1820">
    <property type="entry name" value="alpha/beta hydrolase"/>
    <property type="match status" value="1"/>
</dbReference>
<organism evidence="5 6">
    <name type="scientific">Halorarum salinum</name>
    <dbReference type="NCBI Taxonomy" id="2743089"/>
    <lineage>
        <taxon>Archaea</taxon>
        <taxon>Methanobacteriati</taxon>
        <taxon>Methanobacteriota</taxon>
        <taxon>Stenosarchaea group</taxon>
        <taxon>Halobacteria</taxon>
        <taxon>Halobacteriales</taxon>
        <taxon>Haloferacaceae</taxon>
        <taxon>Halorarum</taxon>
    </lineage>
</organism>
<keyword evidence="2" id="KW-0645">Protease</keyword>
<dbReference type="KEGG" id="halu:HUG12_18530"/>
<sequence length="711" mass="77780">MDERIDLEEFYDLRLLTDLALSPDGDRLAFLASESDPDADESRTGLYVVPTDGSRDPHRLTRASAASAPTWGPDGDTLGFLAARETDLDRRAGRSGDDHDGSEGADGSDDGEDGGSNWGGGRTDDDPRSQVWTFDLARGGDARQETDFERGVREFDFGPEGDRLVVSARDPTDEEAEYLDRREEDGPIEVTRLQHKYDGAGWLDDVTTYLFVVDRESGETERLDDAYGAGSGEPLMGLQPAWGATDRIAFCRSSADDPDDDGAVDVFTVAPDGADLRRLTDASLRCSVPTWSPDGTRLAFAGGNPENWYEPTEVYAASDEAGADRESLSASLDRTLPLGGGRPAWLDDEHVVSPIADEAWTRLAVLPLDGEPRRAYERQGRHRTVSAFDLAGDTVALGLTTADDTPQAFALDAGELRDGGTGEPIRRLTSLNADWVADAPLPDCDVVGYENSDGERVEAVVYYPTGFDPDEDGPAPAVCSIHGGPMSYDAPGFRFANAYWTGRGYVVVKPNYRGSTSYGREFSESLKGSRGDLESDDVVSAMDHLVAAGVADPDRLFCTGFSYGGITTAHVVTRTDEFAAAAPEHGIYDFYSNFGTDDNHNWHEWEFGMPWENEATYRDVSSITRVDEIDTPLLITAGEEDWRCPPTQAEQLYVSVRKRGVDAKLVIYPNEHHDVGKPKRATHRLEELTEWFRRHDPGVTKGEELGRSGGR</sequence>
<dbReference type="PANTHER" id="PTHR42776:SF27">
    <property type="entry name" value="DIPEPTIDYL PEPTIDASE FAMILY MEMBER 6"/>
    <property type="match status" value="1"/>
</dbReference>
<feature type="compositionally biased region" description="Basic and acidic residues" evidence="3">
    <location>
        <begin position="84"/>
        <end position="102"/>
    </location>
</feature>
<reference evidence="5 6" key="1">
    <citation type="submission" date="2020-06" db="EMBL/GenBank/DDBJ databases">
        <title>NJ-3-1, isolated from saline soil.</title>
        <authorList>
            <person name="Cui H.L."/>
            <person name="Shi X."/>
        </authorList>
    </citation>
    <scope>NUCLEOTIDE SEQUENCE [LARGE SCALE GENOMIC DNA]</scope>
    <source>
        <strain evidence="5 6">NJ-3-1</strain>
    </source>
</reference>
<dbReference type="InterPro" id="IPR011042">
    <property type="entry name" value="6-blade_b-propeller_TolB-like"/>
</dbReference>
<feature type="domain" description="Peptidase S9 prolyl oligopeptidase catalytic" evidence="4">
    <location>
        <begin position="493"/>
        <end position="695"/>
    </location>
</feature>
<evidence type="ECO:0000313" key="6">
    <source>
        <dbReference type="Proteomes" id="UP000509626"/>
    </source>
</evidence>
<dbReference type="Gene3D" id="2.120.10.30">
    <property type="entry name" value="TolB, C-terminal domain"/>
    <property type="match status" value="2"/>
</dbReference>
<feature type="region of interest" description="Disordered" evidence="3">
    <location>
        <begin position="32"/>
        <end position="129"/>
    </location>
</feature>
<keyword evidence="1" id="KW-0378">Hydrolase</keyword>
<dbReference type="PANTHER" id="PTHR42776">
    <property type="entry name" value="SERINE PEPTIDASE S9 FAMILY MEMBER"/>
    <property type="match status" value="1"/>
</dbReference>